<protein>
    <submittedName>
        <fullName evidence="2">Uncharacterized protein</fullName>
    </submittedName>
</protein>
<reference evidence="2 3" key="1">
    <citation type="journal article" date="2016" name="Nat. Commun.">
        <title>Thousands of microbial genomes shed light on interconnected biogeochemical processes in an aquifer system.</title>
        <authorList>
            <person name="Anantharaman K."/>
            <person name="Brown C.T."/>
            <person name="Hug L.A."/>
            <person name="Sharon I."/>
            <person name="Castelle C.J."/>
            <person name="Probst A.J."/>
            <person name="Thomas B.C."/>
            <person name="Singh A."/>
            <person name="Wilkins M.J."/>
            <person name="Karaoz U."/>
            <person name="Brodie E.L."/>
            <person name="Williams K.H."/>
            <person name="Hubbard S.S."/>
            <person name="Banfield J.F."/>
        </authorList>
    </citation>
    <scope>NUCLEOTIDE SEQUENCE [LARGE SCALE GENOMIC DNA]</scope>
</reference>
<feature type="transmembrane region" description="Helical" evidence="1">
    <location>
        <begin position="232"/>
        <end position="251"/>
    </location>
</feature>
<keyword evidence="1" id="KW-0472">Membrane</keyword>
<evidence type="ECO:0000256" key="1">
    <source>
        <dbReference type="SAM" id="Phobius"/>
    </source>
</evidence>
<feature type="transmembrane region" description="Helical" evidence="1">
    <location>
        <begin position="142"/>
        <end position="160"/>
    </location>
</feature>
<gene>
    <name evidence="2" type="ORF">A2319_01360</name>
</gene>
<organism evidence="2 3">
    <name type="scientific">Candidatus Kerfeldbacteria bacterium RIFOXYB2_FULL_38_14</name>
    <dbReference type="NCBI Taxonomy" id="1798547"/>
    <lineage>
        <taxon>Bacteria</taxon>
        <taxon>Candidatus Kerfeldiibacteriota</taxon>
    </lineage>
</organism>
<dbReference type="AlphaFoldDB" id="A0A1G2BAB2"/>
<keyword evidence="1" id="KW-1133">Transmembrane helix</keyword>
<proteinExistence type="predicted"/>
<dbReference type="Proteomes" id="UP000176420">
    <property type="component" value="Unassembled WGS sequence"/>
</dbReference>
<feature type="transmembrane region" description="Helical" evidence="1">
    <location>
        <begin position="257"/>
        <end position="276"/>
    </location>
</feature>
<sequence length="436" mass="50344">MSKKNIVLILVVALLLLIGLSLRIYQINHVLFSENEVHYLEASVGLVKTHHFQNWDFIAQKGLKPFYGDRFFTTQVALSHVLFGVSEFTTRLPSFFWSLVLLLAIFCTTYLFTRKWLWAAILLFFAVFFPPFINLARTVDPLGMYVAIAWLGIALILLPCRLSKISGVIILFFGLAQSVRWFGLIGNGIHLDGFLSFFKFICSDLRFKWLTGIPLVYFLFFSAWWQKIPLRWFVGGTLAGLVILGFIIPHFEAHPLVLIFFPFFWLLLLYSIDFLIPKKAVWGLVLAGLVLSVLPSFPKISGFTPLTQDAQADHDALYFNKQDLLQVYEYIEENPLEITHFLRPTKYYLSAYNFNYQGHTGLSKYKRGYLLKYFSKNKTGYLVYPKSAEENMPLVLLQVLQENLTYHTDISTTTSQQVWSWNEQQASDFLKSQPLP</sequence>
<feature type="transmembrane region" description="Helical" evidence="1">
    <location>
        <begin position="167"/>
        <end position="189"/>
    </location>
</feature>
<keyword evidence="1" id="KW-0812">Transmembrane</keyword>
<comment type="caution">
    <text evidence="2">The sequence shown here is derived from an EMBL/GenBank/DDBJ whole genome shotgun (WGS) entry which is preliminary data.</text>
</comment>
<dbReference type="EMBL" id="MHKI01000025">
    <property type="protein sequence ID" value="OGY86091.1"/>
    <property type="molecule type" value="Genomic_DNA"/>
</dbReference>
<feature type="transmembrane region" description="Helical" evidence="1">
    <location>
        <begin position="209"/>
        <end position="225"/>
    </location>
</feature>
<name>A0A1G2BAB2_9BACT</name>
<feature type="transmembrane region" description="Helical" evidence="1">
    <location>
        <begin position="281"/>
        <end position="298"/>
    </location>
</feature>
<feature type="transmembrane region" description="Helical" evidence="1">
    <location>
        <begin position="117"/>
        <end position="136"/>
    </location>
</feature>
<feature type="transmembrane region" description="Helical" evidence="1">
    <location>
        <begin position="95"/>
        <end position="112"/>
    </location>
</feature>
<evidence type="ECO:0000313" key="2">
    <source>
        <dbReference type="EMBL" id="OGY86091.1"/>
    </source>
</evidence>
<evidence type="ECO:0000313" key="3">
    <source>
        <dbReference type="Proteomes" id="UP000176420"/>
    </source>
</evidence>
<accession>A0A1G2BAB2</accession>